<keyword evidence="3" id="KW-0997">Cell inner membrane</keyword>
<feature type="domain" description="TRAP C4-dicarboxylate transport system permease DctM subunit" evidence="8">
    <location>
        <begin position="57"/>
        <end position="486"/>
    </location>
</feature>
<dbReference type="EMBL" id="BAABGT010000083">
    <property type="protein sequence ID" value="GAA4554527.1"/>
    <property type="molecule type" value="Genomic_DNA"/>
</dbReference>
<evidence type="ECO:0000256" key="7">
    <source>
        <dbReference type="SAM" id="Phobius"/>
    </source>
</evidence>
<feature type="transmembrane region" description="Helical" evidence="7">
    <location>
        <begin position="105"/>
        <end position="130"/>
    </location>
</feature>
<dbReference type="InterPro" id="IPR004681">
    <property type="entry name" value="TRAP_DctM"/>
</dbReference>
<keyword evidence="5 7" id="KW-1133">Transmembrane helix</keyword>
<keyword evidence="2" id="KW-1003">Cell membrane</keyword>
<evidence type="ECO:0000256" key="4">
    <source>
        <dbReference type="ARBA" id="ARBA00022692"/>
    </source>
</evidence>
<dbReference type="InterPro" id="IPR010656">
    <property type="entry name" value="DctM"/>
</dbReference>
<evidence type="ECO:0000259" key="8">
    <source>
        <dbReference type="Pfam" id="PF06808"/>
    </source>
</evidence>
<feature type="transmembrane region" description="Helical" evidence="7">
    <location>
        <begin position="21"/>
        <end position="42"/>
    </location>
</feature>
<keyword evidence="10" id="KW-1185">Reference proteome</keyword>
<feature type="transmembrane region" description="Helical" evidence="7">
    <location>
        <begin position="191"/>
        <end position="213"/>
    </location>
</feature>
<proteinExistence type="predicted"/>
<feature type="transmembrane region" description="Helical" evidence="7">
    <location>
        <begin position="267"/>
        <end position="289"/>
    </location>
</feature>
<feature type="transmembrane region" description="Helical" evidence="7">
    <location>
        <begin position="418"/>
        <end position="443"/>
    </location>
</feature>
<dbReference type="Pfam" id="PF06808">
    <property type="entry name" value="DctM"/>
    <property type="match status" value="1"/>
</dbReference>
<feature type="transmembrane region" description="Helical" evidence="7">
    <location>
        <begin position="150"/>
        <end position="170"/>
    </location>
</feature>
<dbReference type="PANTHER" id="PTHR33362:SF5">
    <property type="entry name" value="C4-DICARBOXYLATE TRAP TRANSPORTER LARGE PERMEASE PROTEIN DCTM"/>
    <property type="match status" value="1"/>
</dbReference>
<name>A0ABP8S017_9PSEU</name>
<keyword evidence="4 7" id="KW-0812">Transmembrane</keyword>
<sequence>MTGIPPSTTTPALDTSPRPAVVLRLVYLATTVATMGLSVVVATGDLGKTATGGLTILVLLGLLAMGIPVGFAMILAAVVAMIGIRDVQLAESSLQSITFEGVASWSYSVIPMFVLMGIAMWVSGVTGRAYGSARVWFRQLPGGLGITTNFAGAVLSSASGSTMGITMALTKMAVPEMLRAKYSPALATGSVTMAGTLGQLIPPSVLLVIYAGVAETPIGPQLLSGIVPGAIIAVAYCVVIAAWAVLVPTAAPRSERVTSTWAQQLRAVTQLLPVIAIMLPVLGGMYAGIFTATEAGAVGAVVSVLVSYFAQTRDGNGGRLGPLRFVATCVRESITSVAGIFLIVIGALMLTSAIARSGLATLVTEELIAWNLTRVQLLIVLILVYLVLGMFLESLPMILLTVPILAPALEAAGVDLVWFGVFIVIMCEIGMVFPPIGMLVFVVNRLVQEPRTNLGERITLTTQFRGVLPFVAAAAAILVLLIMWPDLVTWLPYRSDSGG</sequence>
<evidence type="ECO:0000256" key="5">
    <source>
        <dbReference type="ARBA" id="ARBA00022989"/>
    </source>
</evidence>
<feature type="transmembrane region" description="Helical" evidence="7">
    <location>
        <begin position="367"/>
        <end position="388"/>
    </location>
</feature>
<dbReference type="Proteomes" id="UP001501598">
    <property type="component" value="Unassembled WGS sequence"/>
</dbReference>
<dbReference type="PANTHER" id="PTHR33362">
    <property type="entry name" value="SIALIC ACID TRAP TRANSPORTER PERMEASE PROTEIN SIAT-RELATED"/>
    <property type="match status" value="1"/>
</dbReference>
<feature type="transmembrane region" description="Helical" evidence="7">
    <location>
        <begin position="225"/>
        <end position="246"/>
    </location>
</feature>
<reference evidence="10" key="1">
    <citation type="journal article" date="2019" name="Int. J. Syst. Evol. Microbiol.">
        <title>The Global Catalogue of Microorganisms (GCM) 10K type strain sequencing project: providing services to taxonomists for standard genome sequencing and annotation.</title>
        <authorList>
            <consortium name="The Broad Institute Genomics Platform"/>
            <consortium name="The Broad Institute Genome Sequencing Center for Infectious Disease"/>
            <person name="Wu L."/>
            <person name="Ma J."/>
        </authorList>
    </citation>
    <scope>NUCLEOTIDE SEQUENCE [LARGE SCALE GENOMIC DNA]</scope>
    <source>
        <strain evidence="10">JCM 17906</strain>
    </source>
</reference>
<evidence type="ECO:0000256" key="3">
    <source>
        <dbReference type="ARBA" id="ARBA00022519"/>
    </source>
</evidence>
<feature type="transmembrane region" description="Helical" evidence="7">
    <location>
        <begin position="54"/>
        <end position="84"/>
    </location>
</feature>
<accession>A0ABP8S017</accession>
<keyword evidence="6 7" id="KW-0472">Membrane</keyword>
<evidence type="ECO:0000256" key="1">
    <source>
        <dbReference type="ARBA" id="ARBA00004429"/>
    </source>
</evidence>
<evidence type="ECO:0000313" key="9">
    <source>
        <dbReference type="EMBL" id="GAA4554527.1"/>
    </source>
</evidence>
<comment type="caution">
    <text evidence="9">The sequence shown here is derived from an EMBL/GenBank/DDBJ whole genome shotgun (WGS) entry which is preliminary data.</text>
</comment>
<evidence type="ECO:0000256" key="2">
    <source>
        <dbReference type="ARBA" id="ARBA00022475"/>
    </source>
</evidence>
<evidence type="ECO:0000256" key="6">
    <source>
        <dbReference type="ARBA" id="ARBA00023136"/>
    </source>
</evidence>
<evidence type="ECO:0000313" key="10">
    <source>
        <dbReference type="Proteomes" id="UP001501598"/>
    </source>
</evidence>
<comment type="subcellular location">
    <subcellularLocation>
        <location evidence="1">Cell inner membrane</location>
        <topology evidence="1">Multi-pass membrane protein</topology>
    </subcellularLocation>
</comment>
<feature type="transmembrane region" description="Helical" evidence="7">
    <location>
        <begin position="333"/>
        <end position="355"/>
    </location>
</feature>
<feature type="transmembrane region" description="Helical" evidence="7">
    <location>
        <begin position="464"/>
        <end position="484"/>
    </location>
</feature>
<organism evidence="9 10">
    <name type="scientific">Pseudonocardia xishanensis</name>
    <dbReference type="NCBI Taxonomy" id="630995"/>
    <lineage>
        <taxon>Bacteria</taxon>
        <taxon>Bacillati</taxon>
        <taxon>Actinomycetota</taxon>
        <taxon>Actinomycetes</taxon>
        <taxon>Pseudonocardiales</taxon>
        <taxon>Pseudonocardiaceae</taxon>
        <taxon>Pseudonocardia</taxon>
    </lineage>
</organism>
<protein>
    <submittedName>
        <fullName evidence="9">TRAP transporter large permease</fullName>
    </submittedName>
</protein>
<gene>
    <name evidence="9" type="ORF">GCM10023175_52630</name>
</gene>